<dbReference type="InterPro" id="IPR004360">
    <property type="entry name" value="Glyas_Fos-R_dOase_dom"/>
</dbReference>
<dbReference type="Pfam" id="PF00903">
    <property type="entry name" value="Glyoxalase"/>
    <property type="match status" value="1"/>
</dbReference>
<comment type="caution">
    <text evidence="2">The sequence shown here is derived from an EMBL/GenBank/DDBJ whole genome shotgun (WGS) entry which is preliminary data.</text>
</comment>
<dbReference type="PANTHER" id="PTHR46142">
    <property type="match status" value="1"/>
</dbReference>
<feature type="domain" description="VOC" evidence="1">
    <location>
        <begin position="9"/>
        <end position="129"/>
    </location>
</feature>
<dbReference type="Gene3D" id="3.10.180.10">
    <property type="entry name" value="2,3-Dihydroxybiphenyl 1,2-Dioxygenase, domain 1"/>
    <property type="match status" value="1"/>
</dbReference>
<keyword evidence="3" id="KW-1185">Reference proteome</keyword>
<proteinExistence type="predicted"/>
<dbReference type="PROSITE" id="PS51819">
    <property type="entry name" value="VOC"/>
    <property type="match status" value="1"/>
</dbReference>
<evidence type="ECO:0000259" key="1">
    <source>
        <dbReference type="PROSITE" id="PS51819"/>
    </source>
</evidence>
<dbReference type="InterPro" id="IPR029068">
    <property type="entry name" value="Glyas_Bleomycin-R_OHBP_Dase"/>
</dbReference>
<dbReference type="PANTHER" id="PTHR46142:SF3">
    <property type="entry name" value="F18B13.24 PROTEIN"/>
    <property type="match status" value="1"/>
</dbReference>
<sequence length="132" mass="14535">MKAAPQVLGIHHFTIRCTPAQLEGLKAFYSDVLGMQPGPRPAFGFPGHWMYVGEQAVVHLAAILREDHPAEVASSGFDHVSLHTRGLEATRQRLKSLGVAFDDVPVPGWPLQQIFLRDPVGSKIELTFEVPE</sequence>
<dbReference type="Proteomes" id="UP000596827">
    <property type="component" value="Unassembled WGS sequence"/>
</dbReference>
<name>A0A923MEV2_9BURK</name>
<organism evidence="2 3">
    <name type="scientific">Ramlibacter albus</name>
    <dbReference type="NCBI Taxonomy" id="2079448"/>
    <lineage>
        <taxon>Bacteria</taxon>
        <taxon>Pseudomonadati</taxon>
        <taxon>Pseudomonadota</taxon>
        <taxon>Betaproteobacteria</taxon>
        <taxon>Burkholderiales</taxon>
        <taxon>Comamonadaceae</taxon>
        <taxon>Ramlibacter</taxon>
    </lineage>
</organism>
<evidence type="ECO:0000313" key="2">
    <source>
        <dbReference type="EMBL" id="MBC5768223.1"/>
    </source>
</evidence>
<dbReference type="RefSeq" id="WP_187084757.1">
    <property type="nucleotide sequence ID" value="NZ_JACORU010000015.1"/>
</dbReference>
<reference evidence="2" key="1">
    <citation type="submission" date="2020-08" db="EMBL/GenBank/DDBJ databases">
        <title>Ramlibacter sp. GTP1 16S ribosomal RNA gene genome sequencing and assembly.</title>
        <authorList>
            <person name="Kang M."/>
        </authorList>
    </citation>
    <scope>NUCLEOTIDE SEQUENCE</scope>
    <source>
        <strain evidence="2">GTP1</strain>
    </source>
</reference>
<accession>A0A923MEV2</accession>
<dbReference type="EMBL" id="JACORU010000015">
    <property type="protein sequence ID" value="MBC5768223.1"/>
    <property type="molecule type" value="Genomic_DNA"/>
</dbReference>
<evidence type="ECO:0000313" key="3">
    <source>
        <dbReference type="Proteomes" id="UP000596827"/>
    </source>
</evidence>
<dbReference type="InterPro" id="IPR037523">
    <property type="entry name" value="VOC_core"/>
</dbReference>
<protein>
    <submittedName>
        <fullName evidence="2">VOC family protein</fullName>
    </submittedName>
</protein>
<dbReference type="AlphaFoldDB" id="A0A923MEV2"/>
<dbReference type="SUPFAM" id="SSF54593">
    <property type="entry name" value="Glyoxalase/Bleomycin resistance protein/Dihydroxybiphenyl dioxygenase"/>
    <property type="match status" value="1"/>
</dbReference>
<gene>
    <name evidence="2" type="ORF">H8R02_27410</name>
</gene>